<dbReference type="InterPro" id="IPR013087">
    <property type="entry name" value="Znf_C2H2_type"/>
</dbReference>
<feature type="domain" description="C2H2-type" evidence="3">
    <location>
        <begin position="303"/>
        <end position="326"/>
    </location>
</feature>
<dbReference type="Proteomes" id="UP000311919">
    <property type="component" value="Unassembled WGS sequence"/>
</dbReference>
<keyword evidence="5" id="KW-1185">Reference proteome</keyword>
<comment type="caution">
    <text evidence="4">The sequence shown here is derived from an EMBL/GenBank/DDBJ whole genome shotgun (WGS) entry which is preliminary data.</text>
</comment>
<dbReference type="PROSITE" id="PS50157">
    <property type="entry name" value="ZINC_FINGER_C2H2_2"/>
    <property type="match status" value="1"/>
</dbReference>
<proteinExistence type="predicted"/>
<evidence type="ECO:0000259" key="3">
    <source>
        <dbReference type="PROSITE" id="PS50157"/>
    </source>
</evidence>
<reference evidence="4 5" key="1">
    <citation type="submission" date="2019-03" db="EMBL/GenBank/DDBJ databases">
        <title>An improved genome assembly of the fluke Schistosoma japonicum.</title>
        <authorList>
            <person name="Hu W."/>
            <person name="Luo F."/>
            <person name="Yin M."/>
            <person name="Mo X."/>
            <person name="Sun C."/>
            <person name="Wu Q."/>
            <person name="Zhu B."/>
            <person name="Xiang M."/>
            <person name="Wang J."/>
            <person name="Wang Y."/>
            <person name="Zhang T."/>
            <person name="Xu B."/>
            <person name="Zheng H."/>
            <person name="Feng Z."/>
        </authorList>
    </citation>
    <scope>NUCLEOTIDE SEQUENCE [LARGE SCALE GENOMIC DNA]</scope>
    <source>
        <strain evidence="4">HuSjv2</strain>
        <tissue evidence="4">Worms</tissue>
    </source>
</reference>
<accession>A0A4Z2CTR2</accession>
<dbReference type="AlphaFoldDB" id="A0A4Z2CTR2"/>
<name>A0A4Z2CTR2_SCHJA</name>
<evidence type="ECO:0000313" key="4">
    <source>
        <dbReference type="EMBL" id="TNN07676.1"/>
    </source>
</evidence>
<keyword evidence="1" id="KW-0863">Zinc-finger</keyword>
<dbReference type="STRING" id="6182.A0A4Z2CTR2"/>
<organism evidence="4 5">
    <name type="scientific">Schistosoma japonicum</name>
    <name type="common">Blood fluke</name>
    <dbReference type="NCBI Taxonomy" id="6182"/>
    <lineage>
        <taxon>Eukaryota</taxon>
        <taxon>Metazoa</taxon>
        <taxon>Spiralia</taxon>
        <taxon>Lophotrochozoa</taxon>
        <taxon>Platyhelminthes</taxon>
        <taxon>Trematoda</taxon>
        <taxon>Digenea</taxon>
        <taxon>Strigeidida</taxon>
        <taxon>Schistosomatoidea</taxon>
        <taxon>Schistosomatidae</taxon>
        <taxon>Schistosoma</taxon>
    </lineage>
</organism>
<dbReference type="OrthoDB" id="6077919at2759"/>
<feature type="compositionally biased region" description="Polar residues" evidence="2">
    <location>
        <begin position="214"/>
        <end position="231"/>
    </location>
</feature>
<evidence type="ECO:0000256" key="1">
    <source>
        <dbReference type="PROSITE-ProRule" id="PRU00042"/>
    </source>
</evidence>
<dbReference type="SMART" id="SM00355">
    <property type="entry name" value="ZnF_C2H2"/>
    <property type="match status" value="2"/>
</dbReference>
<dbReference type="GO" id="GO:0008270">
    <property type="term" value="F:zinc ion binding"/>
    <property type="evidence" value="ECO:0007669"/>
    <property type="project" value="UniProtKB-KW"/>
</dbReference>
<gene>
    <name evidence="4" type="ORF">EWB00_007590</name>
</gene>
<keyword evidence="1" id="KW-0862">Zinc</keyword>
<dbReference type="PROSITE" id="PS00028">
    <property type="entry name" value="ZINC_FINGER_C2H2_1"/>
    <property type="match status" value="1"/>
</dbReference>
<feature type="region of interest" description="Disordered" evidence="2">
    <location>
        <begin position="213"/>
        <end position="246"/>
    </location>
</feature>
<dbReference type="Gene3D" id="3.30.160.60">
    <property type="entry name" value="Classic Zinc Finger"/>
    <property type="match status" value="1"/>
</dbReference>
<dbReference type="SUPFAM" id="SSF57667">
    <property type="entry name" value="beta-beta-alpha zinc fingers"/>
    <property type="match status" value="1"/>
</dbReference>
<feature type="region of interest" description="Disordered" evidence="2">
    <location>
        <begin position="148"/>
        <end position="173"/>
    </location>
</feature>
<evidence type="ECO:0000256" key="2">
    <source>
        <dbReference type="SAM" id="MobiDB-lite"/>
    </source>
</evidence>
<protein>
    <submittedName>
        <fullName evidence="4">Zinc finger protein</fullName>
    </submittedName>
</protein>
<dbReference type="InterPro" id="IPR036236">
    <property type="entry name" value="Znf_C2H2_sf"/>
</dbReference>
<sequence length="526" mass="58976">MKSSSSGSECKVHDRQAITTEYLEKFTKMVQNASILANRLSSNELLSAFQISFHLMEKISDVMLSVCASSKSEADEFTSSQMPWKYPPYTHCILNDDSPMGCCSMKTQSTSENDDCETDQHESQLKVVIEDENLCDSGVASNRDVNLTESSQKLSPDNDNHSSHSYSNKCLSSPITNDESSVLDIDENYSVTDKCEISRASDMIDDNDIRHINAENNPKSHFRKQNSTNRKITSDKQFDEGQLSSDISDQSNSVVELYDSQTPVTSTATKFQVDTKRWRLTSADKLNTLIDECERQINGRKLYVCKFCGKIYEIKSSMRYHMKIIHLQMHLRTTEMQCRICGKQFTCVSAVNRHQSKCILSTITDSRIQNNTNASNHSFTTSPVTTTPSSTDSDIHSHISLNPFTSQTSDNTDIHLNASLATDSNILTGPLNSSKKLTNIVNFQSAFRIPETCTTQLLNQTISKAYNSLQTTNLNLRSLIPTSNNINFSNKSPSFQSFNDTQSLTNEMAMDLSSRPRSATLMIESF</sequence>
<evidence type="ECO:0000313" key="5">
    <source>
        <dbReference type="Proteomes" id="UP000311919"/>
    </source>
</evidence>
<dbReference type="EMBL" id="SKCS01000424">
    <property type="protein sequence ID" value="TNN07676.1"/>
    <property type="molecule type" value="Genomic_DNA"/>
</dbReference>
<keyword evidence="1" id="KW-0479">Metal-binding</keyword>